<evidence type="ECO:0000259" key="1">
    <source>
        <dbReference type="Pfam" id="PF02884"/>
    </source>
</evidence>
<evidence type="ECO:0000313" key="3">
    <source>
        <dbReference type="Proteomes" id="UP001527882"/>
    </source>
</evidence>
<dbReference type="InterPro" id="IPR011071">
    <property type="entry name" value="Lyase_8-like_C"/>
</dbReference>
<dbReference type="RefSeq" id="WP_269879352.1">
    <property type="nucleotide sequence ID" value="NZ_JAQAGZ010000001.1"/>
</dbReference>
<keyword evidence="2" id="KW-0456">Lyase</keyword>
<dbReference type="Pfam" id="PF02884">
    <property type="entry name" value="Lyase_8_C"/>
    <property type="match status" value="1"/>
</dbReference>
<sequence>MLAEERKTHWELLNFTNREADNEYLKIFQLWVNHGSSPVESKYSYLMYVGDQQPQTYLDSNPVNIISNTTRLQALANNDNSIIQAVFYDHEAVCITDTLNMKVSKPAVVMLEQQREELFVTVSDPYQDANLEEIIVYLTIPVKGEGTAIENEWYAVPIKLPGTPEIGKPKTVVLKFREAYACRRWRRSGSFYIRKPTVGYILG</sequence>
<accession>A0ABT4Q270</accession>
<dbReference type="InterPro" id="IPR014718">
    <property type="entry name" value="GH-type_carb-bd"/>
</dbReference>
<dbReference type="Proteomes" id="UP001527882">
    <property type="component" value="Unassembled WGS sequence"/>
</dbReference>
<reference evidence="2 3" key="1">
    <citation type="submission" date="2022-12" db="EMBL/GenBank/DDBJ databases">
        <title>Draft genome sequence of Paenibacillus sp. dW9.</title>
        <authorList>
            <person name="Choi E.-W."/>
            <person name="Kim D.-U."/>
        </authorList>
    </citation>
    <scope>NUCLEOTIDE SEQUENCE [LARGE SCALE GENOMIC DNA]</scope>
    <source>
        <strain evidence="3">dW9</strain>
    </source>
</reference>
<keyword evidence="3" id="KW-1185">Reference proteome</keyword>
<feature type="domain" description="Polysaccharide lyase family 8 C-terminal" evidence="1">
    <location>
        <begin position="65"/>
        <end position="128"/>
    </location>
</feature>
<gene>
    <name evidence="2" type="ORF">O9H85_00715</name>
</gene>
<comment type="caution">
    <text evidence="2">The sequence shown here is derived from an EMBL/GenBank/DDBJ whole genome shotgun (WGS) entry which is preliminary data.</text>
</comment>
<protein>
    <submittedName>
        <fullName evidence="2">Polysaccharide lyase beta-sandwich domain-containing protein</fullName>
    </submittedName>
</protein>
<organism evidence="2 3">
    <name type="scientific">Paenibacillus gyeongsangnamensis</name>
    <dbReference type="NCBI Taxonomy" id="3388067"/>
    <lineage>
        <taxon>Bacteria</taxon>
        <taxon>Bacillati</taxon>
        <taxon>Bacillota</taxon>
        <taxon>Bacilli</taxon>
        <taxon>Bacillales</taxon>
        <taxon>Paenibacillaceae</taxon>
        <taxon>Paenibacillus</taxon>
    </lineage>
</organism>
<dbReference type="SUPFAM" id="SSF49863">
    <property type="entry name" value="Hyaluronate lyase-like, C-terminal domain"/>
    <property type="match status" value="1"/>
</dbReference>
<name>A0ABT4Q270_9BACL</name>
<dbReference type="Gene3D" id="2.70.98.10">
    <property type="match status" value="1"/>
</dbReference>
<dbReference type="Gene3D" id="2.60.220.10">
    <property type="entry name" value="Polysaccharide lyase family 8-like, C-terminal"/>
    <property type="match status" value="1"/>
</dbReference>
<evidence type="ECO:0000313" key="2">
    <source>
        <dbReference type="EMBL" id="MCZ8510979.1"/>
    </source>
</evidence>
<dbReference type="GO" id="GO:0016829">
    <property type="term" value="F:lyase activity"/>
    <property type="evidence" value="ECO:0007669"/>
    <property type="project" value="UniProtKB-KW"/>
</dbReference>
<dbReference type="InterPro" id="IPR004103">
    <property type="entry name" value="Lyase_8_C"/>
</dbReference>
<proteinExistence type="predicted"/>
<dbReference type="EMBL" id="JAQAGZ010000001">
    <property type="protein sequence ID" value="MCZ8510979.1"/>
    <property type="molecule type" value="Genomic_DNA"/>
</dbReference>